<sequence>MENRELAETAYKPRKRVFGIRNSENYKQNKIKKAKISGEAHKNHKGNDVASRQTGASCRDIVTETLLLPAVSICEHIMLPFSAHCIAVFAKLDMFKSDMRCKSGSSLPF</sequence>
<keyword evidence="2" id="KW-1185">Reference proteome</keyword>
<dbReference type="AlphaFoldDB" id="A0A4C1VHH9"/>
<comment type="caution">
    <text evidence="1">The sequence shown here is derived from an EMBL/GenBank/DDBJ whole genome shotgun (WGS) entry which is preliminary data.</text>
</comment>
<reference evidence="1 2" key="1">
    <citation type="journal article" date="2019" name="Commun. Biol.">
        <title>The bagworm genome reveals a unique fibroin gene that provides high tensile strength.</title>
        <authorList>
            <person name="Kono N."/>
            <person name="Nakamura H."/>
            <person name="Ohtoshi R."/>
            <person name="Tomita M."/>
            <person name="Numata K."/>
            <person name="Arakawa K."/>
        </authorList>
    </citation>
    <scope>NUCLEOTIDE SEQUENCE [LARGE SCALE GENOMIC DNA]</scope>
</reference>
<name>A0A4C1VHH9_EUMVA</name>
<dbReference type="Proteomes" id="UP000299102">
    <property type="component" value="Unassembled WGS sequence"/>
</dbReference>
<organism evidence="1 2">
    <name type="scientific">Eumeta variegata</name>
    <name type="common">Bagworm moth</name>
    <name type="synonym">Eumeta japonica</name>
    <dbReference type="NCBI Taxonomy" id="151549"/>
    <lineage>
        <taxon>Eukaryota</taxon>
        <taxon>Metazoa</taxon>
        <taxon>Ecdysozoa</taxon>
        <taxon>Arthropoda</taxon>
        <taxon>Hexapoda</taxon>
        <taxon>Insecta</taxon>
        <taxon>Pterygota</taxon>
        <taxon>Neoptera</taxon>
        <taxon>Endopterygota</taxon>
        <taxon>Lepidoptera</taxon>
        <taxon>Glossata</taxon>
        <taxon>Ditrysia</taxon>
        <taxon>Tineoidea</taxon>
        <taxon>Psychidae</taxon>
        <taxon>Oiketicinae</taxon>
        <taxon>Eumeta</taxon>
    </lineage>
</organism>
<gene>
    <name evidence="1" type="ORF">EVAR_21467_1</name>
</gene>
<evidence type="ECO:0000313" key="1">
    <source>
        <dbReference type="EMBL" id="GBP37931.1"/>
    </source>
</evidence>
<accession>A0A4C1VHH9</accession>
<dbReference type="EMBL" id="BGZK01000340">
    <property type="protein sequence ID" value="GBP37931.1"/>
    <property type="molecule type" value="Genomic_DNA"/>
</dbReference>
<evidence type="ECO:0000313" key="2">
    <source>
        <dbReference type="Proteomes" id="UP000299102"/>
    </source>
</evidence>
<dbReference type="OrthoDB" id="7218250at2759"/>
<proteinExistence type="predicted"/>
<protein>
    <submittedName>
        <fullName evidence="1">Uncharacterized protein</fullName>
    </submittedName>
</protein>